<dbReference type="AlphaFoldDB" id="A0A6J4K9Z4"/>
<evidence type="ECO:0000313" key="1">
    <source>
        <dbReference type="EMBL" id="CAA9299660.1"/>
    </source>
</evidence>
<organism evidence="1">
    <name type="scientific">uncultured Microcoleus sp</name>
    <dbReference type="NCBI Taxonomy" id="259945"/>
    <lineage>
        <taxon>Bacteria</taxon>
        <taxon>Bacillati</taxon>
        <taxon>Cyanobacteriota</taxon>
        <taxon>Cyanophyceae</taxon>
        <taxon>Oscillatoriophycideae</taxon>
        <taxon>Oscillatoriales</taxon>
        <taxon>Microcoleaceae</taxon>
        <taxon>Microcoleus</taxon>
        <taxon>environmental samples</taxon>
    </lineage>
</organism>
<gene>
    <name evidence="1" type="ORF">AVDCRST_MAG84-13</name>
</gene>
<reference evidence="1" key="1">
    <citation type="submission" date="2020-02" db="EMBL/GenBank/DDBJ databases">
        <authorList>
            <person name="Meier V. D."/>
        </authorList>
    </citation>
    <scope>NUCLEOTIDE SEQUENCE</scope>
    <source>
        <strain evidence="1">AVDCRST_MAG84</strain>
    </source>
</reference>
<accession>A0A6J4K9Z4</accession>
<dbReference type="EMBL" id="CADCTZ010000002">
    <property type="protein sequence ID" value="CAA9299660.1"/>
    <property type="molecule type" value="Genomic_DNA"/>
</dbReference>
<sequence length="50" mass="5527">MPPDLILPVEKPVENLPLVCGKLYSIAQNSFCTKTDGRSTAPAFPQVFHR</sequence>
<name>A0A6J4K9Z4_9CYAN</name>
<protein>
    <submittedName>
        <fullName evidence="1">Uncharacterized protein</fullName>
    </submittedName>
</protein>
<proteinExistence type="predicted"/>